<protein>
    <submittedName>
        <fullName evidence="2">Uncharacterized protein</fullName>
    </submittedName>
</protein>
<name>C6HRW7_AJECH</name>
<reference evidence="3" key="1">
    <citation type="submission" date="2009-05" db="EMBL/GenBank/DDBJ databases">
        <title>The genome sequence of Ajellomyces capsulatus strain H143.</title>
        <authorList>
            <person name="Champion M."/>
            <person name="Cuomo C.A."/>
            <person name="Ma L.-J."/>
            <person name="Henn M.R."/>
            <person name="Sil A."/>
            <person name="Goldman B."/>
            <person name="Young S.K."/>
            <person name="Kodira C.D."/>
            <person name="Zeng Q."/>
            <person name="Koehrsen M."/>
            <person name="Alvarado L."/>
            <person name="Berlin A.M."/>
            <person name="Borenstein D."/>
            <person name="Chen Z."/>
            <person name="Engels R."/>
            <person name="Freedman E."/>
            <person name="Gellesch M."/>
            <person name="Goldberg J."/>
            <person name="Griggs A."/>
            <person name="Gujja S."/>
            <person name="Heiman D.I."/>
            <person name="Hepburn T.A."/>
            <person name="Howarth C."/>
            <person name="Jen D."/>
            <person name="Larson L."/>
            <person name="Lewis B."/>
            <person name="Mehta T."/>
            <person name="Park D."/>
            <person name="Pearson M."/>
            <person name="Roberts A."/>
            <person name="Saif S."/>
            <person name="Shea T.D."/>
            <person name="Shenoy N."/>
            <person name="Sisk P."/>
            <person name="Stolte C."/>
            <person name="Sykes S."/>
            <person name="Walk T."/>
            <person name="White J."/>
            <person name="Yandava C."/>
            <person name="Klein B."/>
            <person name="McEwen J.G."/>
            <person name="Puccia R."/>
            <person name="Goldman G.H."/>
            <person name="Felipe M.S."/>
            <person name="Nino-Vega G."/>
            <person name="San-Blas G."/>
            <person name="Taylor J.W."/>
            <person name="Mendoza L."/>
            <person name="Galagan J.E."/>
            <person name="Nusbaum C."/>
            <person name="Birren B.W."/>
        </authorList>
    </citation>
    <scope>NUCLEOTIDE SEQUENCE [LARGE SCALE GENOMIC DNA]</scope>
    <source>
        <strain evidence="3">H143</strain>
    </source>
</reference>
<feature type="compositionally biased region" description="Polar residues" evidence="1">
    <location>
        <begin position="81"/>
        <end position="95"/>
    </location>
</feature>
<evidence type="ECO:0000313" key="2">
    <source>
        <dbReference type="EMBL" id="EER36785.1"/>
    </source>
</evidence>
<dbReference type="EMBL" id="GG692437">
    <property type="protein sequence ID" value="EER36785.1"/>
    <property type="molecule type" value="Genomic_DNA"/>
</dbReference>
<organism evidence="2 3">
    <name type="scientific">Ajellomyces capsulatus (strain H143)</name>
    <name type="common">Darling's disease fungus</name>
    <name type="synonym">Histoplasma capsulatum</name>
    <dbReference type="NCBI Taxonomy" id="544712"/>
    <lineage>
        <taxon>Eukaryota</taxon>
        <taxon>Fungi</taxon>
        <taxon>Dikarya</taxon>
        <taxon>Ascomycota</taxon>
        <taxon>Pezizomycotina</taxon>
        <taxon>Eurotiomycetes</taxon>
        <taxon>Eurotiomycetidae</taxon>
        <taxon>Onygenales</taxon>
        <taxon>Ajellomycetaceae</taxon>
        <taxon>Histoplasma</taxon>
    </lineage>
</organism>
<feature type="region of interest" description="Disordered" evidence="1">
    <location>
        <begin position="1"/>
        <end position="20"/>
    </location>
</feature>
<feature type="compositionally biased region" description="Basic residues" evidence="1">
    <location>
        <begin position="1"/>
        <end position="11"/>
    </location>
</feature>
<sequence length="157" mass="17270">MDKKILKKNSNKRPDDRNTANFHRKIYPLYPSIHTQYIQHAPVVKARLLRPQSALAGWAQGGRSNLAGTAVNRRRHHRCQPGNTNGASDTHTADGNTNTNTTTYSPPKATWLQAPNTLETNVSQAILRPTRTNCGLANPAREALMLAGLVLVETILA</sequence>
<dbReference type="OMA" id="RRHHRCQ"/>
<dbReference type="VEuPathDB" id="FungiDB:HCDG_08948"/>
<evidence type="ECO:0000256" key="1">
    <source>
        <dbReference type="SAM" id="MobiDB-lite"/>
    </source>
</evidence>
<dbReference type="Proteomes" id="UP000002624">
    <property type="component" value="Unassembled WGS sequence"/>
</dbReference>
<evidence type="ECO:0000313" key="3">
    <source>
        <dbReference type="Proteomes" id="UP000002624"/>
    </source>
</evidence>
<dbReference type="HOGENOM" id="CLU_1677359_0_0_1"/>
<gene>
    <name evidence="2" type="ORF">HCDG_08948</name>
</gene>
<accession>C6HRW7</accession>
<dbReference type="AlphaFoldDB" id="C6HRW7"/>
<proteinExistence type="predicted"/>
<feature type="region of interest" description="Disordered" evidence="1">
    <location>
        <begin position="72"/>
        <end position="109"/>
    </location>
</feature>